<evidence type="ECO:0000313" key="17">
    <source>
        <dbReference type="EMBL" id="MBP3960630.1"/>
    </source>
</evidence>
<dbReference type="Proteomes" id="UP000676565">
    <property type="component" value="Unassembled WGS sequence"/>
</dbReference>
<dbReference type="EMBL" id="JAGKQQ010000002">
    <property type="protein sequence ID" value="MBP3960630.1"/>
    <property type="molecule type" value="Genomic_DNA"/>
</dbReference>
<evidence type="ECO:0000259" key="16">
    <source>
        <dbReference type="PROSITE" id="PS50894"/>
    </source>
</evidence>
<dbReference type="PANTHER" id="PTHR43395">
    <property type="entry name" value="SENSOR HISTIDINE KINASE CHEA"/>
    <property type="match status" value="1"/>
</dbReference>
<feature type="compositionally biased region" description="Low complexity" evidence="13">
    <location>
        <begin position="121"/>
        <end position="144"/>
    </location>
</feature>
<dbReference type="Pfam" id="PF02518">
    <property type="entry name" value="HATPase_c"/>
    <property type="match status" value="1"/>
</dbReference>
<dbReference type="SUPFAM" id="SSF47384">
    <property type="entry name" value="Homodimeric domain of signal transducing histidine kinase"/>
    <property type="match status" value="1"/>
</dbReference>
<feature type="region of interest" description="Disordered" evidence="13">
    <location>
        <begin position="595"/>
        <end position="665"/>
    </location>
</feature>
<evidence type="ECO:0000256" key="12">
    <source>
        <dbReference type="PROSITE-ProRule" id="PRU00110"/>
    </source>
</evidence>
<evidence type="ECO:0000256" key="6">
    <source>
        <dbReference type="ARBA" id="ARBA00022679"/>
    </source>
</evidence>
<feature type="domain" description="HPt" evidence="16">
    <location>
        <begin position="461"/>
        <end position="565"/>
    </location>
</feature>
<feature type="compositionally biased region" description="Pro residues" evidence="13">
    <location>
        <begin position="258"/>
        <end position="300"/>
    </location>
</feature>
<dbReference type="InterPro" id="IPR002545">
    <property type="entry name" value="CheW-lke_dom"/>
</dbReference>
<comment type="caution">
    <text evidence="17">The sequence shown here is derived from an EMBL/GenBank/DDBJ whole genome shotgun (WGS) entry which is preliminary data.</text>
</comment>
<proteinExistence type="predicted"/>
<dbReference type="InterPro" id="IPR036061">
    <property type="entry name" value="CheW-like_dom_sf"/>
</dbReference>
<dbReference type="CDD" id="cd00088">
    <property type="entry name" value="HPT"/>
    <property type="match status" value="2"/>
</dbReference>
<dbReference type="SMART" id="SM00387">
    <property type="entry name" value="HATPase_c"/>
    <property type="match status" value="1"/>
</dbReference>
<dbReference type="SMART" id="SM00073">
    <property type="entry name" value="HPT"/>
    <property type="match status" value="2"/>
</dbReference>
<evidence type="ECO:0000256" key="5">
    <source>
        <dbReference type="ARBA" id="ARBA00022553"/>
    </source>
</evidence>
<keyword evidence="8" id="KW-0418">Kinase</keyword>
<evidence type="ECO:0000256" key="3">
    <source>
        <dbReference type="ARBA" id="ARBA00021495"/>
    </source>
</evidence>
<accession>A0ABS5C467</accession>
<dbReference type="InterPro" id="IPR005467">
    <property type="entry name" value="His_kinase_dom"/>
</dbReference>
<dbReference type="Gene3D" id="2.30.30.40">
    <property type="entry name" value="SH3 Domains"/>
    <property type="match status" value="1"/>
</dbReference>
<evidence type="ECO:0000256" key="2">
    <source>
        <dbReference type="ARBA" id="ARBA00012438"/>
    </source>
</evidence>
<evidence type="ECO:0000313" key="18">
    <source>
        <dbReference type="Proteomes" id="UP000676565"/>
    </source>
</evidence>
<feature type="modified residue" description="Phosphohistidine" evidence="12">
    <location>
        <position position="508"/>
    </location>
</feature>
<dbReference type="SUPFAM" id="SSF55874">
    <property type="entry name" value="ATPase domain of HSP90 chaperone/DNA topoisomerase II/histidine kinase"/>
    <property type="match status" value="1"/>
</dbReference>
<name>A0ABS5C467_9BACT</name>
<dbReference type="RefSeq" id="WP_210662858.1">
    <property type="nucleotide sequence ID" value="NZ_JAGKQQ010000002.1"/>
</dbReference>
<keyword evidence="4" id="KW-0145">Chemotaxis</keyword>
<reference evidence="17 18" key="1">
    <citation type="submission" date="2021-04" db="EMBL/GenBank/DDBJ databases">
        <authorList>
            <person name="Ivanova A."/>
        </authorList>
    </citation>
    <scope>NUCLEOTIDE SEQUENCE [LARGE SCALE GENOMIC DNA]</scope>
    <source>
        <strain evidence="17 18">G18</strain>
    </source>
</reference>
<keyword evidence="10" id="KW-0902">Two-component regulatory system</keyword>
<dbReference type="InterPro" id="IPR004105">
    <property type="entry name" value="CheA-like_dim"/>
</dbReference>
<dbReference type="InterPro" id="IPR004358">
    <property type="entry name" value="Sig_transdc_His_kin-like_C"/>
</dbReference>
<dbReference type="EC" id="2.7.13.3" evidence="2"/>
<feature type="compositionally biased region" description="Low complexity" evidence="13">
    <location>
        <begin position="596"/>
        <end position="607"/>
    </location>
</feature>
<protein>
    <recommendedName>
        <fullName evidence="3">Chemotaxis protein CheA</fullName>
        <ecNumber evidence="2">2.7.13.3</ecNumber>
    </recommendedName>
</protein>
<dbReference type="Pfam" id="PF01584">
    <property type="entry name" value="CheW"/>
    <property type="match status" value="1"/>
</dbReference>
<evidence type="ECO:0000256" key="4">
    <source>
        <dbReference type="ARBA" id="ARBA00022500"/>
    </source>
</evidence>
<dbReference type="SMART" id="SM00260">
    <property type="entry name" value="CheW"/>
    <property type="match status" value="1"/>
</dbReference>
<dbReference type="SUPFAM" id="SSF50341">
    <property type="entry name" value="CheW-like"/>
    <property type="match status" value="1"/>
</dbReference>
<dbReference type="InterPro" id="IPR051315">
    <property type="entry name" value="Bact_Chemotaxis_CheA"/>
</dbReference>
<dbReference type="Pfam" id="PF01627">
    <property type="entry name" value="Hpt"/>
    <property type="match status" value="2"/>
</dbReference>
<feature type="domain" description="Histidine kinase" evidence="14">
    <location>
        <begin position="708"/>
        <end position="909"/>
    </location>
</feature>
<dbReference type="Gene3D" id="1.10.287.560">
    <property type="entry name" value="Histidine kinase CheA-like, homodimeric domain"/>
    <property type="match status" value="1"/>
</dbReference>
<dbReference type="CDD" id="cd00731">
    <property type="entry name" value="CheA_reg"/>
    <property type="match status" value="1"/>
</dbReference>
<dbReference type="CDD" id="cd16916">
    <property type="entry name" value="HATPase_CheA-like"/>
    <property type="match status" value="1"/>
</dbReference>
<dbReference type="InterPro" id="IPR036890">
    <property type="entry name" value="HATPase_C_sf"/>
</dbReference>
<dbReference type="InterPro" id="IPR008207">
    <property type="entry name" value="Sig_transdc_His_kin_Hpt_dom"/>
</dbReference>
<evidence type="ECO:0000259" key="14">
    <source>
        <dbReference type="PROSITE" id="PS50109"/>
    </source>
</evidence>
<evidence type="ECO:0000256" key="10">
    <source>
        <dbReference type="ARBA" id="ARBA00023012"/>
    </source>
</evidence>
<dbReference type="PANTHER" id="PTHR43395:SF10">
    <property type="entry name" value="CHEMOTAXIS PROTEIN CHEA"/>
    <property type="match status" value="1"/>
</dbReference>
<evidence type="ECO:0000256" key="9">
    <source>
        <dbReference type="ARBA" id="ARBA00022840"/>
    </source>
</evidence>
<feature type="compositionally biased region" description="Basic and acidic residues" evidence="13">
    <location>
        <begin position="647"/>
        <end position="665"/>
    </location>
</feature>
<feature type="modified residue" description="Phosphohistidine" evidence="12">
    <location>
        <position position="47"/>
    </location>
</feature>
<dbReference type="PRINTS" id="PR00344">
    <property type="entry name" value="BCTRLSENSOR"/>
</dbReference>
<dbReference type="Gene3D" id="1.20.120.160">
    <property type="entry name" value="HPT domain"/>
    <property type="match status" value="2"/>
</dbReference>
<comment type="catalytic activity">
    <reaction evidence="1">
        <text>ATP + protein L-histidine = ADP + protein N-phospho-L-histidine.</text>
        <dbReference type="EC" id="2.7.13.3"/>
    </reaction>
</comment>
<keyword evidence="5 12" id="KW-0597">Phosphoprotein</keyword>
<feature type="domain" description="HPt" evidence="16">
    <location>
        <begin position="1"/>
        <end position="103"/>
    </location>
</feature>
<dbReference type="PROSITE" id="PS50894">
    <property type="entry name" value="HPT"/>
    <property type="match status" value="2"/>
</dbReference>
<dbReference type="InterPro" id="IPR036097">
    <property type="entry name" value="HisK_dim/P_sf"/>
</dbReference>
<dbReference type="PROSITE" id="PS50851">
    <property type="entry name" value="CHEW"/>
    <property type="match status" value="1"/>
</dbReference>
<feature type="region of interest" description="Disordered" evidence="13">
    <location>
        <begin position="258"/>
        <end position="305"/>
    </location>
</feature>
<dbReference type="Gene3D" id="3.30.565.10">
    <property type="entry name" value="Histidine kinase-like ATPase, C-terminal domain"/>
    <property type="match status" value="1"/>
</dbReference>
<feature type="domain" description="CheW-like" evidence="15">
    <location>
        <begin position="911"/>
        <end position="1046"/>
    </location>
</feature>
<dbReference type="Pfam" id="PF02895">
    <property type="entry name" value="H-kinase_dim"/>
    <property type="match status" value="1"/>
</dbReference>
<dbReference type="InterPro" id="IPR037006">
    <property type="entry name" value="CheA-like_homodim_sf"/>
</dbReference>
<evidence type="ECO:0000256" key="1">
    <source>
        <dbReference type="ARBA" id="ARBA00000085"/>
    </source>
</evidence>
<evidence type="ECO:0000259" key="15">
    <source>
        <dbReference type="PROSITE" id="PS50851"/>
    </source>
</evidence>
<keyword evidence="9" id="KW-0067">ATP-binding</keyword>
<keyword evidence="6" id="KW-0808">Transferase</keyword>
<keyword evidence="18" id="KW-1185">Reference proteome</keyword>
<dbReference type="InterPro" id="IPR003594">
    <property type="entry name" value="HATPase_dom"/>
</dbReference>
<dbReference type="SUPFAM" id="SSF47226">
    <property type="entry name" value="Histidine-containing phosphotransfer domain, HPT domain"/>
    <property type="match status" value="2"/>
</dbReference>
<evidence type="ECO:0000256" key="13">
    <source>
        <dbReference type="SAM" id="MobiDB-lite"/>
    </source>
</evidence>
<evidence type="ECO:0000256" key="11">
    <source>
        <dbReference type="ARBA" id="ARBA00035100"/>
    </source>
</evidence>
<dbReference type="SMART" id="SM01231">
    <property type="entry name" value="H-kinase_dim"/>
    <property type="match status" value="1"/>
</dbReference>
<keyword evidence="7" id="KW-0547">Nucleotide-binding</keyword>
<dbReference type="InterPro" id="IPR036641">
    <property type="entry name" value="HPT_dom_sf"/>
</dbReference>
<gene>
    <name evidence="17" type="ORF">J8F10_35855</name>
</gene>
<dbReference type="PROSITE" id="PS50109">
    <property type="entry name" value="HIS_KIN"/>
    <property type="match status" value="1"/>
</dbReference>
<evidence type="ECO:0000256" key="7">
    <source>
        <dbReference type="ARBA" id="ARBA00022741"/>
    </source>
</evidence>
<organism evidence="17 18">
    <name type="scientific">Gemmata palustris</name>
    <dbReference type="NCBI Taxonomy" id="2822762"/>
    <lineage>
        <taxon>Bacteria</taxon>
        <taxon>Pseudomonadati</taxon>
        <taxon>Planctomycetota</taxon>
        <taxon>Planctomycetia</taxon>
        <taxon>Gemmatales</taxon>
        <taxon>Gemmataceae</taxon>
        <taxon>Gemmata</taxon>
    </lineage>
</organism>
<sequence length="1067" mass="113674">MRIDPTAYRKTFFDEAIDHLAALEGALLRLEKGADSTAVDEAFRAAHSVKGGADAVGFPHIAKFTHSVEGFLERFRAGGQIPRRGLDLLLEATDVLARLVSAARHDEPPPEGTEELVARLAAEAAAETETAPEATSAGAGARASKSWWESPKELDLLKPEPAEPRVAAYTVTVTPHPEALRSGLDPLPLLRELAQLGTLGRVELNLSELPALADLDPERCYLSWKVHLETAQPLSALADVFAFSPDMISATVAPAAPAPVPASAAAPPPAPAAPPPPAPERPAPTPPPPSQHSAPMPPRIENPGASLFGSFERRLPVPDPVRFASFLAKRGAITADQGLDALVRQRDGRPTTAAVAVQTGHMTVEQLKNMVEWMGPDEGFGEAAVRLEYLTADDLGRILLRQEQTAPPLSECLTASGALSGDALARELAAYHTQAATTPTPAASFSELPPVEMPRTPGESLLDENGAMIGDFCAEASEHLETADRHLLTIDGDPTNASALNAVYRGFHTIKGVSSMLGLSAVQMLAHEAENLLNLAREGKVVLQGKPMDLVFASTDGLKRQVQFIRQWAIERGKLTEDPALPKLLSELRASVGGQPAASAHAPRSVAPAPPAPAAAAPTAPAPAPKATDAHPEPAERAPAPAPAPKADAHPEPAARRAPDKETVRVDKDRLDKLINTIGELVIAQSMAQQEFDELNAGEGVLSLALPELSKISRDLQELSLSLRMVPMQGTFQKMARLVRDLSRKMDKPVELELHGEETELDKTVVDQLGDPLMHMVRNAIDHGLEDTTERAAAGKPTAGRVTLRAYHQGGSVFIELTDDGKGLDRERILRKAVEKGIIAEGQRLMDSEIYALIFEAGFSTAKAVTDVSGRGVGMDVVRRNVEALQGNILIRTQLGHGTTFTIRLPLTLAIMDGLVVGLGGEVYVLPLLSVVESFRPRPTDVHRVAGRGEAVTVRGEVVPLLRLHEILGRPSEITDPCRGLVVLVEDQGKKHAVLVDELLGQMQAVVKSLDANYRRVEGLAGATILGDGRVAMILDIHGLAQLHTQFGRGAPEPALASVGSDNFFGA</sequence>
<feature type="region of interest" description="Disordered" evidence="13">
    <location>
        <begin position="121"/>
        <end position="146"/>
    </location>
</feature>
<evidence type="ECO:0000256" key="8">
    <source>
        <dbReference type="ARBA" id="ARBA00022777"/>
    </source>
</evidence>
<comment type="function">
    <text evidence="11">Involved in the transmission of sensory signals from the chemoreceptors to the flagellar motors. CheA is autophosphorylated; it can transfer its phosphate group to either CheB or CheY.</text>
</comment>